<accession>A0ABT0K2X9</accession>
<evidence type="ECO:0000259" key="9">
    <source>
        <dbReference type="PROSITE" id="PS50893"/>
    </source>
</evidence>
<keyword evidence="4" id="KW-1003">Cell membrane</keyword>
<keyword evidence="6 10" id="KW-0067">ATP-binding</keyword>
<keyword evidence="5" id="KW-0547">Nucleotide-binding</keyword>
<evidence type="ECO:0000313" key="10">
    <source>
        <dbReference type="EMBL" id="MCK9878131.1"/>
    </source>
</evidence>
<comment type="caution">
    <text evidence="10">The sequence shown here is derived from an EMBL/GenBank/DDBJ whole genome shotgun (WGS) entry which is preliminary data.</text>
</comment>
<dbReference type="NCBIfam" id="TIGR01727">
    <property type="entry name" value="oligo_HPY"/>
    <property type="match status" value="1"/>
</dbReference>
<evidence type="ECO:0000256" key="4">
    <source>
        <dbReference type="ARBA" id="ARBA00022475"/>
    </source>
</evidence>
<evidence type="ECO:0000256" key="6">
    <source>
        <dbReference type="ARBA" id="ARBA00022840"/>
    </source>
</evidence>
<dbReference type="InterPro" id="IPR003439">
    <property type="entry name" value="ABC_transporter-like_ATP-bd"/>
</dbReference>
<dbReference type="PROSITE" id="PS00211">
    <property type="entry name" value="ABC_TRANSPORTER_1"/>
    <property type="match status" value="2"/>
</dbReference>
<keyword evidence="7" id="KW-0472">Membrane</keyword>
<dbReference type="PROSITE" id="PS50893">
    <property type="entry name" value="ABC_TRANSPORTER_2"/>
    <property type="match status" value="2"/>
</dbReference>
<reference evidence="10 11" key="1">
    <citation type="submission" date="2022-04" db="EMBL/GenBank/DDBJ databases">
        <title>Genome diversity in the genus Frankia.</title>
        <authorList>
            <person name="Carlos-Shanley C."/>
            <person name="Hahn D."/>
        </authorList>
    </citation>
    <scope>NUCLEOTIDE SEQUENCE [LARGE SCALE GENOMIC DNA]</scope>
    <source>
        <strain evidence="10 11">Ag45/Mut15</strain>
    </source>
</reference>
<name>A0ABT0K2X9_9ACTN</name>
<dbReference type="SUPFAM" id="SSF52540">
    <property type="entry name" value="P-loop containing nucleoside triphosphate hydrolases"/>
    <property type="match status" value="2"/>
</dbReference>
<evidence type="ECO:0000256" key="3">
    <source>
        <dbReference type="ARBA" id="ARBA00022448"/>
    </source>
</evidence>
<gene>
    <name evidence="10" type="ORF">MXD59_20565</name>
</gene>
<dbReference type="NCBIfam" id="NF008453">
    <property type="entry name" value="PRK11308.1"/>
    <property type="match status" value="2"/>
</dbReference>
<proteinExistence type="inferred from homology"/>
<evidence type="ECO:0000256" key="5">
    <source>
        <dbReference type="ARBA" id="ARBA00022741"/>
    </source>
</evidence>
<dbReference type="Gene3D" id="3.40.50.300">
    <property type="entry name" value="P-loop containing nucleotide triphosphate hydrolases"/>
    <property type="match status" value="2"/>
</dbReference>
<feature type="domain" description="ABC transporter" evidence="9">
    <location>
        <begin position="386"/>
        <end position="619"/>
    </location>
</feature>
<comment type="similarity">
    <text evidence="2">Belongs to the ABC transporter superfamily.</text>
</comment>
<dbReference type="RefSeq" id="WP_248826267.1">
    <property type="nucleotide sequence ID" value="NZ_JALKFT010000027.1"/>
</dbReference>
<dbReference type="EMBL" id="JALKFT010000027">
    <property type="protein sequence ID" value="MCK9878131.1"/>
    <property type="molecule type" value="Genomic_DNA"/>
</dbReference>
<evidence type="ECO:0000256" key="1">
    <source>
        <dbReference type="ARBA" id="ARBA00004202"/>
    </source>
</evidence>
<dbReference type="InterPro" id="IPR050388">
    <property type="entry name" value="ABC_Ni/Peptide_Import"/>
</dbReference>
<comment type="subcellular location">
    <subcellularLocation>
        <location evidence="1">Cell membrane</location>
        <topology evidence="1">Peripheral membrane protein</topology>
    </subcellularLocation>
</comment>
<sequence>MGTEGLVVEKLTVSYPSPAGPAVAVDDVSLRIRPGETYGLVGESGCGKSTLAAALAGVLPGGGRVDAGGIALDGVDVRALSARAHRRWRASAFAMVHQGTSSSLNPTVRVGAQVAQACRLAGLSRVQARSRAVELLDAVRLPEPAAFARLWPHELSGGQQQRVGIAAALAGSPRLLVLDEPTTGLDAVVEREVLDLIQALRHRLDAAVLLISHDLALVARTCDRVGVLYAGRLVEQGPAADLLTAPRHPYTDALVAAVPRVGVSRRDRRMPTLPGQPPAPTDRPAGCTFADRCAFADEVCRASEPPLVPTSSAVAATATAATFAGFPARSAGSLARPAKLLAGPVDVPTGHTVRCHHSDRADWLRRPERPERVAGVPAGEVRPGLLTVRGLSRGYGRTPVLTGIDLDIGHGEVLGLVGESGSGKTTLARAVVGLGPTGPGEIRLDGRLLPAPLSRRHAQDRRRVQMVFQDPEGTLNPSHTAATVLRRALVTLRGEGTVADLAGRVQLGPRLLAMRTPRLSGGQKQRVAIGRAFAGNPRLVVCDEPVSALDVSVQAAVLELLATARDTHGVSYLFVSHDLAVIGYLADRVAVLYRGRIVEVGPAAAVLVGPHHPYTHTLSATPTPTTMPVDPAPSGQGRPNRQDGRPGRQGWPRRVRRAPTATAGCGYAGSCPRRVDGVCDRVDPPLRLLGGAAATTAHTVRCHLDVADLPVLPPSMAPRGEVTAAHATTEKEKL</sequence>
<keyword evidence="11" id="KW-1185">Reference proteome</keyword>
<feature type="region of interest" description="Disordered" evidence="8">
    <location>
        <begin position="616"/>
        <end position="655"/>
    </location>
</feature>
<dbReference type="Pfam" id="PF08352">
    <property type="entry name" value="oligo_HPY"/>
    <property type="match status" value="2"/>
</dbReference>
<protein>
    <submittedName>
        <fullName evidence="10">ABC transporter ATP-binding protein</fullName>
    </submittedName>
</protein>
<dbReference type="CDD" id="cd03257">
    <property type="entry name" value="ABC_NikE_OppD_transporters"/>
    <property type="match status" value="2"/>
</dbReference>
<evidence type="ECO:0000313" key="11">
    <source>
        <dbReference type="Proteomes" id="UP001201873"/>
    </source>
</evidence>
<dbReference type="InterPro" id="IPR003593">
    <property type="entry name" value="AAA+_ATPase"/>
</dbReference>
<dbReference type="PANTHER" id="PTHR43297:SF2">
    <property type="entry name" value="DIPEPTIDE TRANSPORT ATP-BINDING PROTEIN DPPD"/>
    <property type="match status" value="1"/>
</dbReference>
<feature type="compositionally biased region" description="Low complexity" evidence="8">
    <location>
        <begin position="616"/>
        <end position="628"/>
    </location>
</feature>
<evidence type="ECO:0000256" key="8">
    <source>
        <dbReference type="SAM" id="MobiDB-lite"/>
    </source>
</evidence>
<dbReference type="GO" id="GO:0005524">
    <property type="term" value="F:ATP binding"/>
    <property type="evidence" value="ECO:0007669"/>
    <property type="project" value="UniProtKB-KW"/>
</dbReference>
<dbReference type="PANTHER" id="PTHR43297">
    <property type="entry name" value="OLIGOPEPTIDE TRANSPORT ATP-BINDING PROTEIN APPD"/>
    <property type="match status" value="1"/>
</dbReference>
<keyword evidence="3" id="KW-0813">Transport</keyword>
<dbReference type="Pfam" id="PF00005">
    <property type="entry name" value="ABC_tran"/>
    <property type="match status" value="2"/>
</dbReference>
<dbReference type="InterPro" id="IPR013563">
    <property type="entry name" value="Oligopep_ABC_C"/>
</dbReference>
<dbReference type="Proteomes" id="UP001201873">
    <property type="component" value="Unassembled WGS sequence"/>
</dbReference>
<evidence type="ECO:0000256" key="7">
    <source>
        <dbReference type="ARBA" id="ARBA00023136"/>
    </source>
</evidence>
<dbReference type="InterPro" id="IPR017871">
    <property type="entry name" value="ABC_transporter-like_CS"/>
</dbReference>
<dbReference type="InterPro" id="IPR027417">
    <property type="entry name" value="P-loop_NTPase"/>
</dbReference>
<evidence type="ECO:0000256" key="2">
    <source>
        <dbReference type="ARBA" id="ARBA00005417"/>
    </source>
</evidence>
<organism evidence="10 11">
    <name type="scientific">Frankia umida</name>
    <dbReference type="NCBI Taxonomy" id="573489"/>
    <lineage>
        <taxon>Bacteria</taxon>
        <taxon>Bacillati</taxon>
        <taxon>Actinomycetota</taxon>
        <taxon>Actinomycetes</taxon>
        <taxon>Frankiales</taxon>
        <taxon>Frankiaceae</taxon>
        <taxon>Frankia</taxon>
    </lineage>
</organism>
<dbReference type="SMART" id="SM00382">
    <property type="entry name" value="AAA"/>
    <property type="match status" value="2"/>
</dbReference>
<feature type="domain" description="ABC transporter" evidence="9">
    <location>
        <begin position="6"/>
        <end position="255"/>
    </location>
</feature>